<proteinExistence type="predicted"/>
<sequence length="148" mass="16371">MPPGLPAAVAPAAAAAADRGGEGGTGLRDASTSADQYFYNLPNVELPHQLPMHKWDPAQLKQRIGLLGKKAKKEIPPSTPILEEWQAFELWNTTMHDFTRQTAPVKHSTFKGIKDTASRFLGFARQVRQYPWDAISLRLFMNAVSRSA</sequence>
<dbReference type="EMBL" id="PGGS01001349">
    <property type="protein sequence ID" value="PNH00500.1"/>
    <property type="molecule type" value="Genomic_DNA"/>
</dbReference>
<comment type="caution">
    <text evidence="1">The sequence shown here is derived from an EMBL/GenBank/DDBJ whole genome shotgun (WGS) entry which is preliminary data.</text>
</comment>
<reference evidence="1 2" key="1">
    <citation type="journal article" date="2017" name="Mol. Biol. Evol.">
        <title>The 4-celled Tetrabaena socialis nuclear genome reveals the essential components for genetic control of cell number at the origin of multicellularity in the volvocine lineage.</title>
        <authorList>
            <person name="Featherston J."/>
            <person name="Arakaki Y."/>
            <person name="Hanschen E.R."/>
            <person name="Ferris P.J."/>
            <person name="Michod R.E."/>
            <person name="Olson B.J.S.C."/>
            <person name="Nozaki H."/>
            <person name="Durand P.M."/>
        </authorList>
    </citation>
    <scope>NUCLEOTIDE SEQUENCE [LARGE SCALE GENOMIC DNA]</scope>
    <source>
        <strain evidence="1 2">NIES-571</strain>
    </source>
</reference>
<gene>
    <name evidence="1" type="ORF">TSOC_013673</name>
</gene>
<protein>
    <submittedName>
        <fullName evidence="1">Uncharacterized protein</fullName>
    </submittedName>
</protein>
<dbReference type="OrthoDB" id="557927at2759"/>
<dbReference type="AlphaFoldDB" id="A0A2J7ZJS2"/>
<evidence type="ECO:0000313" key="1">
    <source>
        <dbReference type="EMBL" id="PNH00500.1"/>
    </source>
</evidence>
<dbReference type="Proteomes" id="UP000236333">
    <property type="component" value="Unassembled WGS sequence"/>
</dbReference>
<accession>A0A2J7ZJS2</accession>
<evidence type="ECO:0000313" key="2">
    <source>
        <dbReference type="Proteomes" id="UP000236333"/>
    </source>
</evidence>
<name>A0A2J7ZJS2_9CHLO</name>
<keyword evidence="2" id="KW-1185">Reference proteome</keyword>
<organism evidence="1 2">
    <name type="scientific">Tetrabaena socialis</name>
    <dbReference type="NCBI Taxonomy" id="47790"/>
    <lineage>
        <taxon>Eukaryota</taxon>
        <taxon>Viridiplantae</taxon>
        <taxon>Chlorophyta</taxon>
        <taxon>core chlorophytes</taxon>
        <taxon>Chlorophyceae</taxon>
        <taxon>CS clade</taxon>
        <taxon>Chlamydomonadales</taxon>
        <taxon>Tetrabaenaceae</taxon>
        <taxon>Tetrabaena</taxon>
    </lineage>
</organism>